<dbReference type="PANTHER" id="PTHR43245:SF13">
    <property type="entry name" value="UDP-D-APIOSE_UDP-D-XYLOSE SYNTHASE 2"/>
    <property type="match status" value="1"/>
</dbReference>
<proteinExistence type="predicted"/>
<evidence type="ECO:0000259" key="1">
    <source>
        <dbReference type="Pfam" id="PF01370"/>
    </source>
</evidence>
<dbReference type="AlphaFoldDB" id="D9MNX9"/>
<dbReference type="InterPro" id="IPR036291">
    <property type="entry name" value="NAD(P)-bd_dom_sf"/>
</dbReference>
<dbReference type="Gene3D" id="3.40.50.720">
    <property type="entry name" value="NAD(P)-binding Rossmann-like Domain"/>
    <property type="match status" value="1"/>
</dbReference>
<dbReference type="SUPFAM" id="SSF51735">
    <property type="entry name" value="NAD(P)-binding Rossmann-fold domains"/>
    <property type="match status" value="1"/>
</dbReference>
<dbReference type="EMBL" id="HM454279">
    <property type="protein sequence ID" value="ADI87668.1"/>
    <property type="molecule type" value="Genomic_DNA"/>
</dbReference>
<dbReference type="InterPro" id="IPR050177">
    <property type="entry name" value="Lipid_A_modif_metabolic_enz"/>
</dbReference>
<name>D9MNX9_9BACT</name>
<sequence>MNTDFKGTRCVVTGGAGVIGRELLSILHEAEGSVLSIDKNPLPEDFSATHIIKDLATDSIDEINDFRPEIFFHLAAAFERSKESPEFWGVNWKDNTMLSHRMVDAASSLDSLRVFIFASSYLIYSPALYMSDSLRHEPVYLKEDSPVNPRNVTGASKYYTEKELDFIKEYLRPDLRTVSARIYRVYGKGSRDVISRWIRSALNNENNDQLDVYNKDNRFDYIYARDVAEGLFRLALAEEAAGVVNLGSGQSHSVGDVINTLSSFTNMKIIDHGRTEAYENSTADIGLLKNLTKWHPPTTLSDGIRQIYEYERKSSQAAT</sequence>
<dbReference type="Pfam" id="PF01370">
    <property type="entry name" value="Epimerase"/>
    <property type="match status" value="1"/>
</dbReference>
<feature type="domain" description="NAD-dependent epimerase/dehydratase" evidence="1">
    <location>
        <begin position="11"/>
        <end position="247"/>
    </location>
</feature>
<gene>
    <name evidence="2" type="ORF">LW1_0160</name>
</gene>
<reference evidence="2" key="1">
    <citation type="journal article" date="2011" name="Appl. Environ. Microbiol.">
        <title>Metagenomic analysis reveals unexpected subgenomic diversity of magnetotactic bacteria within the phylum Nitrospirae.</title>
        <authorList>
            <person name="Lin W."/>
            <person name="Jogler C."/>
            <person name="Schuler D."/>
            <person name="Pan Y."/>
        </authorList>
    </citation>
    <scope>NUCLEOTIDE SEQUENCE</scope>
</reference>
<dbReference type="PANTHER" id="PTHR43245">
    <property type="entry name" value="BIFUNCTIONAL POLYMYXIN RESISTANCE PROTEIN ARNA"/>
    <property type="match status" value="1"/>
</dbReference>
<accession>D9MNX9</accession>
<dbReference type="InterPro" id="IPR001509">
    <property type="entry name" value="Epimerase_deHydtase"/>
</dbReference>
<organism evidence="2">
    <name type="scientific">uncultured Nitrospirae bacterium MY2-1F</name>
    <dbReference type="NCBI Taxonomy" id="798576"/>
    <lineage>
        <taxon>Bacteria</taxon>
        <taxon>Pseudomonadati</taxon>
        <taxon>Nitrospirota</taxon>
        <taxon>environmental samples</taxon>
    </lineage>
</organism>
<protein>
    <submittedName>
        <fullName evidence="2">NAD-dependent epimerase/dehydratase</fullName>
    </submittedName>
</protein>
<evidence type="ECO:0000313" key="2">
    <source>
        <dbReference type="EMBL" id="ADI87668.1"/>
    </source>
</evidence>